<dbReference type="Pfam" id="PF00560">
    <property type="entry name" value="LRR_1"/>
    <property type="match status" value="2"/>
</dbReference>
<evidence type="ECO:0000313" key="1">
    <source>
        <dbReference type="EMBL" id="KAK8548947.1"/>
    </source>
</evidence>
<evidence type="ECO:0000313" key="2">
    <source>
        <dbReference type="Proteomes" id="UP001472677"/>
    </source>
</evidence>
<dbReference type="PROSITE" id="PS51450">
    <property type="entry name" value="LRR"/>
    <property type="match status" value="1"/>
</dbReference>
<dbReference type="EMBL" id="JBBPBM010000021">
    <property type="protein sequence ID" value="KAK8548947.1"/>
    <property type="molecule type" value="Genomic_DNA"/>
</dbReference>
<proteinExistence type="predicted"/>
<dbReference type="InterPro" id="IPR001611">
    <property type="entry name" value="Leu-rich_rpt"/>
</dbReference>
<accession>A0ABR2DZW2</accession>
<dbReference type="PANTHER" id="PTHR11017:SF559">
    <property type="entry name" value="DISEASE RESISTANCE PROTEIN CHL1"/>
    <property type="match status" value="1"/>
</dbReference>
<gene>
    <name evidence="1" type="ORF">V6N12_061848</name>
</gene>
<dbReference type="SUPFAM" id="SSF52058">
    <property type="entry name" value="L domain-like"/>
    <property type="match status" value="1"/>
</dbReference>
<dbReference type="PANTHER" id="PTHR11017">
    <property type="entry name" value="LEUCINE-RICH REPEAT-CONTAINING PROTEIN"/>
    <property type="match status" value="1"/>
</dbReference>
<keyword evidence="2" id="KW-1185">Reference proteome</keyword>
<name>A0ABR2DZW2_9ROSI</name>
<comment type="caution">
    <text evidence="1">The sequence shown here is derived from an EMBL/GenBank/DDBJ whole genome shotgun (WGS) entry which is preliminary data.</text>
</comment>
<protein>
    <submittedName>
        <fullName evidence="1">Uncharacterized protein</fullName>
    </submittedName>
</protein>
<dbReference type="InterPro" id="IPR032675">
    <property type="entry name" value="LRR_dom_sf"/>
</dbReference>
<dbReference type="InterPro" id="IPR044974">
    <property type="entry name" value="Disease_R_plants"/>
</dbReference>
<reference evidence="1 2" key="1">
    <citation type="journal article" date="2024" name="G3 (Bethesda)">
        <title>Genome assembly of Hibiscus sabdariffa L. provides insights into metabolisms of medicinal natural products.</title>
        <authorList>
            <person name="Kim T."/>
        </authorList>
    </citation>
    <scope>NUCLEOTIDE SEQUENCE [LARGE SCALE GENOMIC DNA]</scope>
    <source>
        <strain evidence="1">TK-2024</strain>
        <tissue evidence="1">Old leaves</tissue>
    </source>
</reference>
<dbReference type="Gene3D" id="3.80.10.10">
    <property type="entry name" value="Ribonuclease Inhibitor"/>
    <property type="match status" value="1"/>
</dbReference>
<dbReference type="Proteomes" id="UP001472677">
    <property type="component" value="Unassembled WGS sequence"/>
</dbReference>
<sequence>MAVLTGLQSIDPNHFVYLGPPAKNSQVVDAFLKMKRLRLLRVFCDVSNCGDLMYLSNELRLLDWKGYPLRSLPLSFHPDNLVALVLSYSQIEQLWKESMVENGEPGRVQKPAQDTRFQNGPKFGKFSLGRLYKISTSSSIDRSSYETSANHNTSSSMVKWRYHEDQLEFLEELDLSETAVTKPPSFIFQLKSLKVLSFKGQIPIGRTNSRALMLPPLSGLSSLRRLDLSDCNLCEADIPSDIFCLSSLNSLDLSGNNFISIPSSFTRFSKLEFLGLSNCRQLKSLPEVLTGIELVVVDGCASLELVANPSKVCNSMDWVRFIGNCYRLAENGNAITLLKNHLKRFTNSRKVFDVIIPGSEIPECDDADGELWCESAICSRNSEQSGCDLFEGEFVGDVDLSGYTFFSRETTEPIRKDHLFIRYWSRHKLYPSPLEGECGEDEIDDLSTSDCSEDQDWHEFVATTETFTNVQVKKCGIRIVFQKDLEDIAAD</sequence>
<organism evidence="1 2">
    <name type="scientific">Hibiscus sabdariffa</name>
    <name type="common">roselle</name>
    <dbReference type="NCBI Taxonomy" id="183260"/>
    <lineage>
        <taxon>Eukaryota</taxon>
        <taxon>Viridiplantae</taxon>
        <taxon>Streptophyta</taxon>
        <taxon>Embryophyta</taxon>
        <taxon>Tracheophyta</taxon>
        <taxon>Spermatophyta</taxon>
        <taxon>Magnoliopsida</taxon>
        <taxon>eudicotyledons</taxon>
        <taxon>Gunneridae</taxon>
        <taxon>Pentapetalae</taxon>
        <taxon>rosids</taxon>
        <taxon>malvids</taxon>
        <taxon>Malvales</taxon>
        <taxon>Malvaceae</taxon>
        <taxon>Malvoideae</taxon>
        <taxon>Hibiscus</taxon>
    </lineage>
</organism>